<dbReference type="Pfam" id="PF00176">
    <property type="entry name" value="SNF2-rel_dom"/>
    <property type="match status" value="1"/>
</dbReference>
<dbReference type="InterPro" id="IPR027417">
    <property type="entry name" value="P-loop_NTPase"/>
</dbReference>
<organism evidence="11 12">
    <name type="scientific">Rotaria sordida</name>
    <dbReference type="NCBI Taxonomy" id="392033"/>
    <lineage>
        <taxon>Eukaryota</taxon>
        <taxon>Metazoa</taxon>
        <taxon>Spiralia</taxon>
        <taxon>Gnathifera</taxon>
        <taxon>Rotifera</taxon>
        <taxon>Eurotatoria</taxon>
        <taxon>Bdelloidea</taxon>
        <taxon>Philodinida</taxon>
        <taxon>Philodinidae</taxon>
        <taxon>Rotaria</taxon>
    </lineage>
</organism>
<dbReference type="Pfam" id="PF00271">
    <property type="entry name" value="Helicase_C"/>
    <property type="match status" value="1"/>
</dbReference>
<dbReference type="GO" id="GO:0005634">
    <property type="term" value="C:nucleus"/>
    <property type="evidence" value="ECO:0007669"/>
    <property type="project" value="UniProtKB-SubCell"/>
</dbReference>
<evidence type="ECO:0000259" key="9">
    <source>
        <dbReference type="PROSITE" id="PS51192"/>
    </source>
</evidence>
<evidence type="ECO:0000256" key="4">
    <source>
        <dbReference type="ARBA" id="ARBA00022801"/>
    </source>
</evidence>
<keyword evidence="4" id="KW-0378">Hydrolase</keyword>
<proteinExistence type="inferred from homology"/>
<accession>A0A813QH99</accession>
<evidence type="ECO:0000256" key="6">
    <source>
        <dbReference type="ARBA" id="ARBA00023242"/>
    </source>
</evidence>
<gene>
    <name evidence="11" type="ORF">PYM288_LOCUS2903</name>
</gene>
<dbReference type="InterPro" id="IPR036420">
    <property type="entry name" value="BRCT_dom_sf"/>
</dbReference>
<reference evidence="11" key="1">
    <citation type="submission" date="2021-02" db="EMBL/GenBank/DDBJ databases">
        <authorList>
            <person name="Nowell W R."/>
        </authorList>
    </citation>
    <scope>NUCLEOTIDE SEQUENCE</scope>
</reference>
<keyword evidence="3" id="KW-0547">Nucleotide-binding</keyword>
<keyword evidence="6" id="KW-0539">Nucleus</keyword>
<evidence type="ECO:0000313" key="11">
    <source>
        <dbReference type="EMBL" id="CAF0767029.1"/>
    </source>
</evidence>
<dbReference type="Gene3D" id="3.40.220.10">
    <property type="entry name" value="Leucine Aminopeptidase, subunit E, domain 1"/>
    <property type="match status" value="1"/>
</dbReference>
<dbReference type="Gene3D" id="3.40.50.10190">
    <property type="entry name" value="BRCT domain"/>
    <property type="match status" value="1"/>
</dbReference>
<dbReference type="InterPro" id="IPR043472">
    <property type="entry name" value="Macro_dom-like"/>
</dbReference>
<dbReference type="SUPFAM" id="SSF52949">
    <property type="entry name" value="Macro domain-like"/>
    <property type="match status" value="1"/>
</dbReference>
<feature type="compositionally biased region" description="Acidic residues" evidence="7">
    <location>
        <begin position="682"/>
        <end position="702"/>
    </location>
</feature>
<dbReference type="SMART" id="SM00487">
    <property type="entry name" value="DEXDc"/>
    <property type="match status" value="1"/>
</dbReference>
<protein>
    <recommendedName>
        <fullName evidence="13">Chromodomain-helicase-DNA-binding protein 1-like protein</fullName>
    </recommendedName>
</protein>
<dbReference type="CDD" id="cd18793">
    <property type="entry name" value="SF2_C_SNF"/>
    <property type="match status" value="1"/>
</dbReference>
<evidence type="ECO:0000259" key="8">
    <source>
        <dbReference type="PROSITE" id="PS50172"/>
    </source>
</evidence>
<evidence type="ECO:0000256" key="7">
    <source>
        <dbReference type="SAM" id="MobiDB-lite"/>
    </source>
</evidence>
<evidence type="ECO:0000256" key="5">
    <source>
        <dbReference type="ARBA" id="ARBA00022840"/>
    </source>
</evidence>
<evidence type="ECO:0000256" key="3">
    <source>
        <dbReference type="ARBA" id="ARBA00022741"/>
    </source>
</evidence>
<dbReference type="GO" id="GO:0006338">
    <property type="term" value="P:chromatin remodeling"/>
    <property type="evidence" value="ECO:0007669"/>
    <property type="project" value="InterPro"/>
</dbReference>
<dbReference type="InterPro" id="IPR001650">
    <property type="entry name" value="Helicase_C-like"/>
</dbReference>
<dbReference type="PANTHER" id="PTHR47157:SF1">
    <property type="entry name" value="CHROMODOMAIN-HELICASE-DNA-BINDING PROTEIN 1-LIKE"/>
    <property type="match status" value="1"/>
</dbReference>
<dbReference type="GO" id="GO:0016787">
    <property type="term" value="F:hydrolase activity"/>
    <property type="evidence" value="ECO:0007669"/>
    <property type="project" value="UniProtKB-KW"/>
</dbReference>
<evidence type="ECO:0000313" key="12">
    <source>
        <dbReference type="Proteomes" id="UP000663854"/>
    </source>
</evidence>
<dbReference type="InterPro" id="IPR049730">
    <property type="entry name" value="SNF2/RAD54-like_C"/>
</dbReference>
<feature type="region of interest" description="Disordered" evidence="7">
    <location>
        <begin position="679"/>
        <end position="703"/>
    </location>
</feature>
<dbReference type="InterPro" id="IPR000330">
    <property type="entry name" value="SNF2_N"/>
</dbReference>
<dbReference type="PROSITE" id="PS50172">
    <property type="entry name" value="BRCT"/>
    <property type="match status" value="1"/>
</dbReference>
<name>A0A813QH99_9BILA</name>
<dbReference type="GO" id="GO:0005524">
    <property type="term" value="F:ATP binding"/>
    <property type="evidence" value="ECO:0007669"/>
    <property type="project" value="UniProtKB-KW"/>
</dbReference>
<dbReference type="SUPFAM" id="SSF52540">
    <property type="entry name" value="P-loop containing nucleoside triphosphate hydrolases"/>
    <property type="match status" value="2"/>
</dbReference>
<dbReference type="SUPFAM" id="SSF52113">
    <property type="entry name" value="BRCT domain"/>
    <property type="match status" value="1"/>
</dbReference>
<dbReference type="Gene3D" id="3.40.50.10810">
    <property type="entry name" value="Tandem AAA-ATPase domain"/>
    <property type="match status" value="1"/>
</dbReference>
<dbReference type="InterPro" id="IPR038718">
    <property type="entry name" value="SNF2-like_sf"/>
</dbReference>
<feature type="domain" description="BRCT" evidence="8">
    <location>
        <begin position="902"/>
        <end position="992"/>
    </location>
</feature>
<dbReference type="SMART" id="SM00490">
    <property type="entry name" value="HELICc"/>
    <property type="match status" value="1"/>
</dbReference>
<feature type="domain" description="Helicase C-terminal" evidence="10">
    <location>
        <begin position="348"/>
        <end position="516"/>
    </location>
</feature>
<dbReference type="AlphaFoldDB" id="A0A813QH99"/>
<comment type="subcellular location">
    <subcellularLocation>
        <location evidence="1">Nucleus</location>
    </subcellularLocation>
</comment>
<dbReference type="PROSITE" id="PS51192">
    <property type="entry name" value="HELICASE_ATP_BIND_1"/>
    <property type="match status" value="1"/>
</dbReference>
<dbReference type="EMBL" id="CAJNOH010000020">
    <property type="protein sequence ID" value="CAF0767029.1"/>
    <property type="molecule type" value="Genomic_DNA"/>
</dbReference>
<dbReference type="InterPro" id="IPR014001">
    <property type="entry name" value="Helicase_ATP-bd"/>
</dbReference>
<dbReference type="Gene3D" id="3.40.50.300">
    <property type="entry name" value="P-loop containing nucleotide triphosphate hydrolases"/>
    <property type="match status" value="1"/>
</dbReference>
<comment type="caution">
    <text evidence="11">The sequence shown here is derived from an EMBL/GenBank/DDBJ whole genome shotgun (WGS) entry which is preliminary data.</text>
</comment>
<dbReference type="PANTHER" id="PTHR47157">
    <property type="entry name" value="CHROMODOMAIN-HELICASE-DNA-BINDING PROTEIN 1-LIKE"/>
    <property type="match status" value="1"/>
</dbReference>
<feature type="domain" description="Helicase ATP-binding" evidence="9">
    <location>
        <begin position="56"/>
        <end position="219"/>
    </location>
</feature>
<dbReference type="PROSITE" id="PS51194">
    <property type="entry name" value="HELICASE_CTER"/>
    <property type="match status" value="1"/>
</dbReference>
<dbReference type="GO" id="GO:0006281">
    <property type="term" value="P:DNA repair"/>
    <property type="evidence" value="ECO:0007669"/>
    <property type="project" value="InterPro"/>
</dbReference>
<feature type="region of interest" description="Disordered" evidence="7">
    <location>
        <begin position="607"/>
        <end position="658"/>
    </location>
</feature>
<evidence type="ECO:0000259" key="10">
    <source>
        <dbReference type="PROSITE" id="PS51194"/>
    </source>
</evidence>
<evidence type="ECO:0000256" key="1">
    <source>
        <dbReference type="ARBA" id="ARBA00004123"/>
    </source>
</evidence>
<evidence type="ECO:0000256" key="2">
    <source>
        <dbReference type="ARBA" id="ARBA00007025"/>
    </source>
</evidence>
<sequence length="1031" mass="118506">MSDNESALVNLLKKRINVLTHKTLDENEYNQTYFKHSGLTNVDIRSYQLYGIRWLIERYEVGHGAILSDEMGLGKTLQTIAFLLYVCKVKKQSPGLVISPLSVLQNWTKELSRFAPGLNVQIYTGAKDERNELAETIKKSTFDILLTTYEYIIKDTSFFQSFTWKVLIIDEAHRIKNSQSLLHGTLKTLNASCRILLTGTPIQNNLSELYSLLSFCAPNIFHPRHHEDFVQYFRNINTDETRKKILIDLLKPFILRRLKRDVLTDLPNKTELMIFHDLSKVQKELYKAILTKNRSIFGSSEAGSKTSLVNIMMQLRKAIGHPYLFPGIEPEPFEMGEHLIEASGKLHILDHLLAHLYAKKHKVLLFSQFTTVLDILQDYLTYREIYKYERLDGSVRSEERFLAINNFSVNDDTFIFLLSTKAGGVGLNLVAADTVIFYDSDFNPQNDLQAADRCHRIGQKRPVRIIRLVCQNSFEEVILRRAEAKLKLSKTIMENSELSSGLNTAIETKTQLQDVLRIGIDKLLDETEQMDYTKIDFAASLGKTDKNGHWLAVEENKENENEDKQFQSTDINDDNMYIFEGVDYRNAAKKVDIDLFDRLIINDENENSTATSSSNQRFTERTSRRQMTEEEKAARAAKIRETKAQRKQEIEEAERKREERRKVRIEQLWASKNYSSCRVSISDDEDEETDETELTDTEDDSTGETKLHYIFGDVMKPQLHGEKCAISVHCVDDSGRWPSKGVFASISQRSKEPEKQYTLASEMQDIHMGDTHLISLNDCGVDDDDELLCDQYVALIVAQHRNKFDFTALDSALRSLGKTAKEFKATVHLPRIGVGSHGFNWYGTEKLIKKYLSSRGIPTYIYYFKRESITTNNKRSNEQSYGNNKRLSIEKSINNKNQLRLHLPSYLSGVNIFFHDIDENTKKRLQRFVYAFDGDVNEIADPNATTHILAPGNCQDILALQDACPNARVINIEWLDACVSQGTRLNTDSYELLDCQLFNLGNEISIFIHIHFKKKKSLCERDNEVRSVSLE</sequence>
<keyword evidence="5" id="KW-0067">ATP-binding</keyword>
<dbReference type="Pfam" id="PF16759">
    <property type="entry name" value="LIG3_BRCT"/>
    <property type="match status" value="1"/>
</dbReference>
<dbReference type="InterPro" id="IPR031053">
    <property type="entry name" value="ALC1"/>
</dbReference>
<comment type="similarity">
    <text evidence="2">Belongs to the SNF2/RAD54 helicase family.</text>
</comment>
<dbReference type="GO" id="GO:0003678">
    <property type="term" value="F:DNA helicase activity"/>
    <property type="evidence" value="ECO:0007669"/>
    <property type="project" value="InterPro"/>
</dbReference>
<dbReference type="InterPro" id="IPR031916">
    <property type="entry name" value="LIG3_BRCT"/>
</dbReference>
<dbReference type="Proteomes" id="UP000663854">
    <property type="component" value="Unassembled WGS sequence"/>
</dbReference>
<feature type="compositionally biased region" description="Basic and acidic residues" evidence="7">
    <location>
        <begin position="618"/>
        <end position="658"/>
    </location>
</feature>
<evidence type="ECO:0008006" key="13">
    <source>
        <dbReference type="Google" id="ProtNLM"/>
    </source>
</evidence>
<dbReference type="InterPro" id="IPR001357">
    <property type="entry name" value="BRCT_dom"/>
</dbReference>